<dbReference type="Gene3D" id="3.40.50.10780">
    <property type="entry name" value="Dipeptide transport protein"/>
    <property type="match status" value="1"/>
</dbReference>
<name>A0A0P6Y3Q4_9CHLR</name>
<dbReference type="Proteomes" id="UP000050544">
    <property type="component" value="Unassembled WGS sequence"/>
</dbReference>
<feature type="binding site" evidence="2">
    <location>
        <position position="10"/>
    </location>
    <ligand>
        <name>Zn(2+)</name>
        <dbReference type="ChEBI" id="CHEBI:29105"/>
        <label>1</label>
    </ligand>
</feature>
<reference evidence="3 4" key="1">
    <citation type="submission" date="2015-07" db="EMBL/GenBank/DDBJ databases">
        <title>Whole genome sequence of Thermanaerothrix daxensis DSM 23592.</title>
        <authorList>
            <person name="Hemp J."/>
            <person name="Ward L.M."/>
            <person name="Pace L.A."/>
            <person name="Fischer W.W."/>
        </authorList>
    </citation>
    <scope>NUCLEOTIDE SEQUENCE [LARGE SCALE GENOMIC DNA]</scope>
    <source>
        <strain evidence="3 4">GNS-1</strain>
    </source>
</reference>
<sequence>MKLLIAVDMEGISGVVNWNQVNPDHAEYQRFRKIMTEDVNAAIRGAAEAGATAFIVADGHWDSSNLLIETLDPRAYLAAGTPAPLSMVQGVESGVEAALFIGYHARAGTPNAILDHTWSSTRVTNLWLNGRLCGEFGFNAAVCGHFGVPVLMVSGDQAVCAEAREWVPEVETAQVKQAVGRWAAECLPLAEAQARIARSAERAVRRFREGQGPRPLRLETPLRVQVEFMASQMADGAMLLPGAERVDGRTIAFTAPDALSAYRGFRAAVALAVR</sequence>
<feature type="binding site" evidence="2">
    <location>
        <position position="8"/>
    </location>
    <ligand>
        <name>Zn(2+)</name>
        <dbReference type="ChEBI" id="CHEBI:29105"/>
        <label>1</label>
    </ligand>
</feature>
<dbReference type="AlphaFoldDB" id="A0A0P6Y3Q4"/>
<evidence type="ECO:0000313" key="4">
    <source>
        <dbReference type="Proteomes" id="UP000050544"/>
    </source>
</evidence>
<feature type="binding site" evidence="2">
    <location>
        <position position="8"/>
    </location>
    <ligand>
        <name>Zn(2+)</name>
        <dbReference type="ChEBI" id="CHEBI:29105"/>
        <label>2</label>
    </ligand>
</feature>
<dbReference type="GO" id="GO:0046872">
    <property type="term" value="F:metal ion binding"/>
    <property type="evidence" value="ECO:0007669"/>
    <property type="project" value="UniProtKB-KW"/>
</dbReference>
<dbReference type="InterPro" id="IPR007035">
    <property type="entry name" value="Peptidase_M55"/>
</dbReference>
<dbReference type="SUPFAM" id="SSF63992">
    <property type="entry name" value="Dipeptide transport protein"/>
    <property type="match status" value="1"/>
</dbReference>
<dbReference type="RefSeq" id="WP_054520090.1">
    <property type="nucleotide sequence ID" value="NZ_LGKO01000002.1"/>
</dbReference>
<proteinExistence type="predicted"/>
<keyword evidence="2" id="KW-0479">Metal-binding</keyword>
<dbReference type="OrthoDB" id="9785420at2"/>
<protein>
    <recommendedName>
        <fullName evidence="5">Peptidase M55</fullName>
    </recommendedName>
</protein>
<dbReference type="STRING" id="869279.SE15_00095"/>
<keyword evidence="4" id="KW-1185">Reference proteome</keyword>
<dbReference type="InterPro" id="IPR036177">
    <property type="entry name" value="Peptidase_M55_sf"/>
</dbReference>
<feature type="binding site" evidence="2">
    <location>
        <position position="60"/>
    </location>
    <ligand>
        <name>Zn(2+)</name>
        <dbReference type="ChEBI" id="CHEBI:29105"/>
        <label>2</label>
    </ligand>
</feature>
<evidence type="ECO:0008006" key="5">
    <source>
        <dbReference type="Google" id="ProtNLM"/>
    </source>
</evidence>
<organism evidence="3 4">
    <name type="scientific">Thermanaerothrix daxensis</name>
    <dbReference type="NCBI Taxonomy" id="869279"/>
    <lineage>
        <taxon>Bacteria</taxon>
        <taxon>Bacillati</taxon>
        <taxon>Chloroflexota</taxon>
        <taxon>Anaerolineae</taxon>
        <taxon>Anaerolineales</taxon>
        <taxon>Anaerolineaceae</taxon>
        <taxon>Thermanaerothrix</taxon>
    </lineage>
</organism>
<comment type="caution">
    <text evidence="3">The sequence shown here is derived from an EMBL/GenBank/DDBJ whole genome shotgun (WGS) entry which is preliminary data.</text>
</comment>
<evidence type="ECO:0000256" key="1">
    <source>
        <dbReference type="PIRSR" id="PIRSR015853-1"/>
    </source>
</evidence>
<feature type="binding site" evidence="2">
    <location>
        <position position="104"/>
    </location>
    <ligand>
        <name>Zn(2+)</name>
        <dbReference type="ChEBI" id="CHEBI:29105"/>
        <label>2</label>
    </ligand>
</feature>
<dbReference type="InterPro" id="IPR027476">
    <property type="entry name" value="DppA_N"/>
</dbReference>
<evidence type="ECO:0000313" key="3">
    <source>
        <dbReference type="EMBL" id="KPL83718.1"/>
    </source>
</evidence>
<dbReference type="EMBL" id="LGKO01000002">
    <property type="protein sequence ID" value="KPL83718.1"/>
    <property type="molecule type" value="Genomic_DNA"/>
</dbReference>
<dbReference type="Pfam" id="PF04951">
    <property type="entry name" value="Peptidase_M55"/>
    <property type="match status" value="1"/>
</dbReference>
<keyword evidence="2" id="KW-0862">Zinc</keyword>
<accession>A0A0P6Y3Q4</accession>
<dbReference type="PIRSF" id="PIRSF015853">
    <property type="entry name" value="Pep_DppA"/>
    <property type="match status" value="1"/>
</dbReference>
<dbReference type="Gene3D" id="3.30.1360.130">
    <property type="entry name" value="Dipeptide transport protein"/>
    <property type="match status" value="1"/>
</dbReference>
<feature type="binding site" evidence="2">
    <location>
        <position position="135"/>
    </location>
    <ligand>
        <name>Zn(2+)</name>
        <dbReference type="ChEBI" id="CHEBI:29105"/>
        <label>2</label>
    </ligand>
</feature>
<evidence type="ECO:0000256" key="2">
    <source>
        <dbReference type="PIRSR" id="PIRSR015853-2"/>
    </source>
</evidence>
<feature type="active site" description="Nucleophile" evidence="1">
    <location>
        <position position="116"/>
    </location>
</feature>
<gene>
    <name evidence="3" type="ORF">SE15_00095</name>
</gene>
<dbReference type="CDD" id="cd08663">
    <property type="entry name" value="DAP_dppA_1"/>
    <property type="match status" value="1"/>
</dbReference>